<feature type="chain" id="PRO_5002663003" evidence="1">
    <location>
        <begin position="26"/>
        <end position="123"/>
    </location>
</feature>
<evidence type="ECO:0000313" key="2">
    <source>
        <dbReference type="EMBL" id="EAQ49375.1"/>
    </source>
</evidence>
<sequence>MKFLFSFILFLAGFVQLSGSSYLSAEASFSESGIEETFSANPVGFHYDVAHSHSPEIRMAEFEIEESDAASKDKQNQVLASLTATQTSVPRCFYFKYKHLKTKARSSLSASVKPYLLFQVFRL</sequence>
<reference evidence="2 3" key="1">
    <citation type="journal article" date="2007" name="Nature">
        <title>Light stimulates growth of proteorhodopsin-containing marine Flavobacteria.</title>
        <authorList>
            <person name="Gomez-Consarnau L."/>
            <person name="Gonzalez J.M."/>
            <person name="Coll-Llado M."/>
            <person name="Gourdon P."/>
            <person name="Pascher T."/>
            <person name="Neutze R."/>
            <person name="Pedros-Alio C."/>
            <person name="Pinhassi J."/>
        </authorList>
    </citation>
    <scope>NUCLEOTIDE SEQUENCE [LARGE SCALE GENOMIC DNA]</scope>
    <source>
        <strain evidence="2 3">MED217</strain>
    </source>
</reference>
<evidence type="ECO:0000313" key="3">
    <source>
        <dbReference type="Proteomes" id="UP000001601"/>
    </source>
</evidence>
<proteinExistence type="predicted"/>
<gene>
    <name evidence="2" type="ORF">MED217_10989</name>
</gene>
<dbReference type="eggNOG" id="ENOG5030ZTW">
    <property type="taxonomic scope" value="Bacteria"/>
</dbReference>
<dbReference type="AlphaFoldDB" id="A3XM47"/>
<feature type="signal peptide" evidence="1">
    <location>
        <begin position="1"/>
        <end position="25"/>
    </location>
</feature>
<comment type="caution">
    <text evidence="2">The sequence shown here is derived from an EMBL/GenBank/DDBJ whole genome shotgun (WGS) entry which is preliminary data.</text>
</comment>
<keyword evidence="3" id="KW-1185">Reference proteome</keyword>
<protein>
    <submittedName>
        <fullName evidence="2">Argininosuccinate lyase</fullName>
        <ecNumber evidence="2">4.3.2.1</ecNumber>
    </submittedName>
</protein>
<dbReference type="EMBL" id="AANC01000004">
    <property type="protein sequence ID" value="EAQ49375.1"/>
    <property type="molecule type" value="Genomic_DNA"/>
</dbReference>
<dbReference type="OrthoDB" id="1447209at2"/>
<dbReference type="EC" id="4.3.2.1" evidence="2"/>
<name>A3XM47_LEEBM</name>
<dbReference type="HOGENOM" id="CLU_2012376_0_0_10"/>
<dbReference type="GO" id="GO:0004056">
    <property type="term" value="F:argininosuccinate lyase activity"/>
    <property type="evidence" value="ECO:0007669"/>
    <property type="project" value="UniProtKB-EC"/>
</dbReference>
<dbReference type="Proteomes" id="UP000001601">
    <property type="component" value="Unassembled WGS sequence"/>
</dbReference>
<accession>A3XM47</accession>
<keyword evidence="2" id="KW-0456">Lyase</keyword>
<dbReference type="RefSeq" id="WP_009780566.1">
    <property type="nucleotide sequence ID" value="NZ_CH672395.1"/>
</dbReference>
<dbReference type="STRING" id="398720.MED217_10989"/>
<organism evidence="2 3">
    <name type="scientific">Leeuwenhoekiella blandensis (strain CECT 7118 / CCUG 51940 / KCTC 22103 / MED217)</name>
    <name type="common">Flavobacterium sp. (strain MED217)</name>
    <dbReference type="NCBI Taxonomy" id="398720"/>
    <lineage>
        <taxon>Bacteria</taxon>
        <taxon>Pseudomonadati</taxon>
        <taxon>Bacteroidota</taxon>
        <taxon>Flavobacteriia</taxon>
        <taxon>Flavobacteriales</taxon>
        <taxon>Flavobacteriaceae</taxon>
        <taxon>Leeuwenhoekiella</taxon>
    </lineage>
</organism>
<keyword evidence="1" id="KW-0732">Signal</keyword>
<evidence type="ECO:0000256" key="1">
    <source>
        <dbReference type="SAM" id="SignalP"/>
    </source>
</evidence>